<dbReference type="RefSeq" id="XP_037222613.1">
    <property type="nucleotide sequence ID" value="XM_037362321.1"/>
</dbReference>
<evidence type="ECO:0000256" key="3">
    <source>
        <dbReference type="SAM" id="MobiDB-lite"/>
    </source>
</evidence>
<dbReference type="Pfam" id="PF05686">
    <property type="entry name" value="Glyco_transf_90"/>
    <property type="match status" value="1"/>
</dbReference>
<dbReference type="PANTHER" id="PTHR12203:SF35">
    <property type="entry name" value="PROTEIN O-GLUCOSYLTRANSFERASE 1"/>
    <property type="match status" value="1"/>
</dbReference>
<keyword evidence="4" id="KW-0472">Membrane</keyword>
<keyword evidence="2" id="KW-0808">Transferase</keyword>
<dbReference type="AlphaFoldDB" id="A0A8H6SYB9"/>
<dbReference type="GO" id="GO:0016740">
    <property type="term" value="F:transferase activity"/>
    <property type="evidence" value="ECO:0007669"/>
    <property type="project" value="UniProtKB-KW"/>
</dbReference>
<dbReference type="GeneID" id="59344837"/>
<comment type="caution">
    <text evidence="6">The sequence shown here is derived from an EMBL/GenBank/DDBJ whole genome shotgun (WGS) entry which is preliminary data.</text>
</comment>
<feature type="transmembrane region" description="Helical" evidence="4">
    <location>
        <begin position="66"/>
        <end position="83"/>
    </location>
</feature>
<dbReference type="SMART" id="SM00672">
    <property type="entry name" value="CAP10"/>
    <property type="match status" value="1"/>
</dbReference>
<evidence type="ECO:0000256" key="2">
    <source>
        <dbReference type="ARBA" id="ARBA00022679"/>
    </source>
</evidence>
<evidence type="ECO:0000256" key="4">
    <source>
        <dbReference type="SAM" id="Phobius"/>
    </source>
</evidence>
<gene>
    <name evidence="6" type="ORF">MIND_00554400</name>
</gene>
<accession>A0A8H6SYB9</accession>
<dbReference type="OrthoDB" id="541052at2759"/>
<name>A0A8H6SYB9_9AGAR</name>
<feature type="region of interest" description="Disordered" evidence="3">
    <location>
        <begin position="1"/>
        <end position="35"/>
    </location>
</feature>
<organism evidence="6 7">
    <name type="scientific">Mycena indigotica</name>
    <dbReference type="NCBI Taxonomy" id="2126181"/>
    <lineage>
        <taxon>Eukaryota</taxon>
        <taxon>Fungi</taxon>
        <taxon>Dikarya</taxon>
        <taxon>Basidiomycota</taxon>
        <taxon>Agaricomycotina</taxon>
        <taxon>Agaricomycetes</taxon>
        <taxon>Agaricomycetidae</taxon>
        <taxon>Agaricales</taxon>
        <taxon>Marasmiineae</taxon>
        <taxon>Mycenaceae</taxon>
        <taxon>Mycena</taxon>
    </lineage>
</organism>
<dbReference type="PANTHER" id="PTHR12203">
    <property type="entry name" value="KDEL LYS-ASP-GLU-LEU CONTAINING - RELATED"/>
    <property type="match status" value="1"/>
</dbReference>
<dbReference type="EMBL" id="JACAZF010000004">
    <property type="protein sequence ID" value="KAF7307594.1"/>
    <property type="molecule type" value="Genomic_DNA"/>
</dbReference>
<protein>
    <submittedName>
        <fullName evidence="6">CAP10 domain-containing protein</fullName>
    </submittedName>
</protein>
<sequence length="569" mass="64870">MSSSWFPPKHIPAPSTNGDNHPLLPSHNGGSFHDEEDDDAIELEMGRFATNEPQPGLLSRIRNWPPWYFAVAIVGMLGLLWLLRPAAREPLQIPPSVYVDHSAASQAKVDRLLARQSTTFAQAEARYTLRNNRPPPAGFDKWFEFARKHSCLVDDYDQISRDFEPFYQLAKVDPKFFKKMVDSGIASMQKNGRGFSTGVFKGDKFDLTNEEGTLYRGDWPRTFGRFIDFLPDMNIILNGRDEPRSLFNYRQPGLQEKALQASDKTPFEHSPHPTSTYFKDDVHCIVPNSPNGFTGAANDASAFMLYASSEEFTTDLYPIMSMTKISPCFADILVPSEFYYSDSGWSPKYAFANNVNWTDKIPKLYWRGMNSGGRMYEKNYHAFPRFRLIDIARKQPELFDVKISGFHWDLCGDKCDGNAIIKEYNIAKVSSPREDVYKYKYVFDVDGNSFSGRYLGLLRSGTLVFKSTVFLEYFGDWLQPFEHYIPIRPDLSDLVDKLEWAVTHDAEAQRIQQAGQAFAERIMTNEQNDCYFSRVLLEWGRLYTMAEAAGSKGSDHAPIPGQPLPEADD</sequence>
<evidence type="ECO:0000313" key="6">
    <source>
        <dbReference type="EMBL" id="KAF7307594.1"/>
    </source>
</evidence>
<reference evidence="6" key="1">
    <citation type="submission" date="2020-05" db="EMBL/GenBank/DDBJ databases">
        <title>Mycena genomes resolve the evolution of fungal bioluminescence.</title>
        <authorList>
            <person name="Tsai I.J."/>
        </authorList>
    </citation>
    <scope>NUCLEOTIDE SEQUENCE</scope>
    <source>
        <strain evidence="6">171206Taipei</strain>
    </source>
</reference>
<comment type="similarity">
    <text evidence="1">Belongs to the glycosyltransferase 90 family.</text>
</comment>
<evidence type="ECO:0000259" key="5">
    <source>
        <dbReference type="SMART" id="SM00672"/>
    </source>
</evidence>
<keyword evidence="7" id="KW-1185">Reference proteome</keyword>
<dbReference type="Proteomes" id="UP000636479">
    <property type="component" value="Unassembled WGS sequence"/>
</dbReference>
<dbReference type="InterPro" id="IPR051091">
    <property type="entry name" value="O-Glucosyltr/Glycosyltrsf_90"/>
</dbReference>
<keyword evidence="4" id="KW-0812">Transmembrane</keyword>
<dbReference type="InterPro" id="IPR006598">
    <property type="entry name" value="CAP10"/>
</dbReference>
<evidence type="ECO:0000313" key="7">
    <source>
        <dbReference type="Proteomes" id="UP000636479"/>
    </source>
</evidence>
<keyword evidence="4" id="KW-1133">Transmembrane helix</keyword>
<evidence type="ECO:0000256" key="1">
    <source>
        <dbReference type="ARBA" id="ARBA00010118"/>
    </source>
</evidence>
<proteinExistence type="inferred from homology"/>
<feature type="domain" description="Glycosyl transferase CAP10" evidence="5">
    <location>
        <begin position="303"/>
        <end position="546"/>
    </location>
</feature>